<accession>A0AA47NVG3</accession>
<dbReference type="GO" id="GO:0005737">
    <property type="term" value="C:cytoplasm"/>
    <property type="evidence" value="ECO:0007669"/>
    <property type="project" value="TreeGrafter"/>
</dbReference>
<reference evidence="5" key="1">
    <citation type="journal article" date="2023" name="Front. Mar. Sci.">
        <title>A new Merluccius polli reference genome to investigate the effects of global change in West African waters.</title>
        <authorList>
            <person name="Mateo J.L."/>
            <person name="Blanco-Fernandez C."/>
            <person name="Garcia-Vazquez E."/>
            <person name="Machado-Schiaffino G."/>
        </authorList>
    </citation>
    <scope>NUCLEOTIDE SEQUENCE</scope>
    <source>
        <strain evidence="5">C29</strain>
        <tissue evidence="5">Fin</tissue>
    </source>
</reference>
<dbReference type="Gene3D" id="3.80.10.10">
    <property type="entry name" value="Ribonuclease Inhibitor"/>
    <property type="match status" value="1"/>
</dbReference>
<comment type="caution">
    <text evidence="5">The sequence shown here is derived from an EMBL/GenBank/DDBJ whole genome shotgun (WGS) entry which is preliminary data.</text>
</comment>
<evidence type="ECO:0000256" key="1">
    <source>
        <dbReference type="ARBA" id="ARBA00022614"/>
    </source>
</evidence>
<feature type="transmembrane region" description="Helical" evidence="4">
    <location>
        <begin position="45"/>
        <end position="64"/>
    </location>
</feature>
<keyword evidence="4" id="KW-0812">Transmembrane</keyword>
<dbReference type="InterPro" id="IPR001611">
    <property type="entry name" value="Leu-rich_rpt"/>
</dbReference>
<organism evidence="5 6">
    <name type="scientific">Merluccius polli</name>
    <name type="common">Benguela hake</name>
    <name type="synonym">Merluccius cadenati</name>
    <dbReference type="NCBI Taxonomy" id="89951"/>
    <lineage>
        <taxon>Eukaryota</taxon>
        <taxon>Metazoa</taxon>
        <taxon>Chordata</taxon>
        <taxon>Craniata</taxon>
        <taxon>Vertebrata</taxon>
        <taxon>Euteleostomi</taxon>
        <taxon>Actinopterygii</taxon>
        <taxon>Neopterygii</taxon>
        <taxon>Teleostei</taxon>
        <taxon>Neoteleostei</taxon>
        <taxon>Acanthomorphata</taxon>
        <taxon>Zeiogadaria</taxon>
        <taxon>Gadariae</taxon>
        <taxon>Gadiformes</taxon>
        <taxon>Gadoidei</taxon>
        <taxon>Merlucciidae</taxon>
        <taxon>Merluccius</taxon>
    </lineage>
</organism>
<feature type="compositionally biased region" description="Basic and acidic residues" evidence="3">
    <location>
        <begin position="452"/>
        <end position="461"/>
    </location>
</feature>
<sequence length="509" mass="59080">MALLTLRAKGQGLKPPLNPICARAWTQTYQPLTPQPGNTSGETTITVGILALFDFLICSVPLWFSSATIFFSQKFFMGDCVRTAPRPADASVETMLQSNSVDSDSFQITVMFLCCGAMYDDIIEVTLYCQQDRHELVRMRWERIGVPVYDLGSIRSLWEVRARKHRQRQRKEKERVEKSALAKINQEWQYRVHCKNLQSREVDVLQHYLDRAVLLDADTDPELSGAECEQDRLIFRLDGDQWKEFPSELQWMSYLKEWHVRSTRISRLPDFLFLFSQLTNLQLPKNALIELPPEIGKLPMLKELNANYNRLTKVPPELKSCENLERLELTGNFLAQLPFELSRLKKLVHLDLAENKFPTVPICVLRMSSLQALDLSHNLLTDLPEDTDRLEQLHSLFLHKNNLSYLPHCLTNISTLSLIVVSGDELNCIPTRLCSNPDIKFIRLYNSPESEARKKREEEKRKKEKRRQRVEETRRDGAEKEFLHAYMESLKDRETMPYSTTKVSISCML</sequence>
<dbReference type="PROSITE" id="PS51450">
    <property type="entry name" value="LRR"/>
    <property type="match status" value="1"/>
</dbReference>
<dbReference type="SUPFAM" id="SSF52058">
    <property type="entry name" value="L domain-like"/>
    <property type="match status" value="1"/>
</dbReference>
<dbReference type="InterPro" id="IPR003591">
    <property type="entry name" value="Leu-rich_rpt_typical-subtyp"/>
</dbReference>
<evidence type="ECO:0000313" key="6">
    <source>
        <dbReference type="Proteomes" id="UP001174136"/>
    </source>
</evidence>
<dbReference type="Pfam" id="PF13855">
    <property type="entry name" value="LRR_8"/>
    <property type="match status" value="1"/>
</dbReference>
<dbReference type="AlphaFoldDB" id="A0AA47NVG3"/>
<name>A0AA47NVG3_MERPO</name>
<evidence type="ECO:0000256" key="3">
    <source>
        <dbReference type="SAM" id="MobiDB-lite"/>
    </source>
</evidence>
<protein>
    <submittedName>
        <fullName evidence="5">Leucine-rich repeat-containing protein 2</fullName>
    </submittedName>
</protein>
<dbReference type="EMBL" id="JAOPHQ010004570">
    <property type="protein sequence ID" value="KAK0138815.1"/>
    <property type="molecule type" value="Genomic_DNA"/>
</dbReference>
<keyword evidence="2" id="KW-0677">Repeat</keyword>
<evidence type="ECO:0000256" key="4">
    <source>
        <dbReference type="SAM" id="Phobius"/>
    </source>
</evidence>
<dbReference type="InterPro" id="IPR050216">
    <property type="entry name" value="LRR_domain-containing"/>
</dbReference>
<keyword evidence="1" id="KW-0433">Leucine-rich repeat</keyword>
<proteinExistence type="predicted"/>
<dbReference type="InterPro" id="IPR032675">
    <property type="entry name" value="LRR_dom_sf"/>
</dbReference>
<dbReference type="PANTHER" id="PTHR48051">
    <property type="match status" value="1"/>
</dbReference>
<keyword evidence="4" id="KW-0472">Membrane</keyword>
<dbReference type="SMART" id="SM00369">
    <property type="entry name" value="LRR_TYP"/>
    <property type="match status" value="4"/>
</dbReference>
<feature type="region of interest" description="Disordered" evidence="3">
    <location>
        <begin position="452"/>
        <end position="476"/>
    </location>
</feature>
<dbReference type="PANTHER" id="PTHR48051:SF16">
    <property type="entry name" value="LEUCINE-RICH REPEAT-CONTAINING PROTEIN 2"/>
    <property type="match status" value="1"/>
</dbReference>
<evidence type="ECO:0000256" key="2">
    <source>
        <dbReference type="ARBA" id="ARBA00022737"/>
    </source>
</evidence>
<keyword evidence="6" id="KW-1185">Reference proteome</keyword>
<evidence type="ECO:0000313" key="5">
    <source>
        <dbReference type="EMBL" id="KAK0138815.1"/>
    </source>
</evidence>
<dbReference type="Proteomes" id="UP001174136">
    <property type="component" value="Unassembled WGS sequence"/>
</dbReference>
<keyword evidence="4" id="KW-1133">Transmembrane helix</keyword>
<gene>
    <name evidence="5" type="primary">LRRC2</name>
    <name evidence="5" type="ORF">N1851_024628</name>
</gene>